<evidence type="ECO:0000313" key="1">
    <source>
        <dbReference type="EMBL" id="OHA49815.1"/>
    </source>
</evidence>
<dbReference type="Proteomes" id="UP000178646">
    <property type="component" value="Unassembled WGS sequence"/>
</dbReference>
<proteinExistence type="predicted"/>
<dbReference type="EMBL" id="MHSU01000027">
    <property type="protein sequence ID" value="OHA49815.1"/>
    <property type="molecule type" value="Genomic_DNA"/>
</dbReference>
<dbReference type="Pfam" id="PF04350">
    <property type="entry name" value="PilO"/>
    <property type="match status" value="1"/>
</dbReference>
<dbReference type="InterPro" id="IPR014717">
    <property type="entry name" value="Transl_elong_EF1B/ribsomal_bS6"/>
</dbReference>
<name>A0A1G2PN91_9BACT</name>
<reference evidence="1 2" key="1">
    <citation type="journal article" date="2016" name="Nat. Commun.">
        <title>Thousands of microbial genomes shed light on interconnected biogeochemical processes in an aquifer system.</title>
        <authorList>
            <person name="Anantharaman K."/>
            <person name="Brown C.T."/>
            <person name="Hug L.A."/>
            <person name="Sharon I."/>
            <person name="Castelle C.J."/>
            <person name="Probst A.J."/>
            <person name="Thomas B.C."/>
            <person name="Singh A."/>
            <person name="Wilkins M.J."/>
            <person name="Karaoz U."/>
            <person name="Brodie E.L."/>
            <person name="Williams K.H."/>
            <person name="Hubbard S.S."/>
            <person name="Banfield J.F."/>
        </authorList>
    </citation>
    <scope>NUCLEOTIDE SEQUENCE [LARGE SCALE GENOMIC DNA]</scope>
</reference>
<evidence type="ECO:0008006" key="3">
    <source>
        <dbReference type="Google" id="ProtNLM"/>
    </source>
</evidence>
<dbReference type="InterPro" id="IPR007445">
    <property type="entry name" value="PilO"/>
</dbReference>
<comment type="caution">
    <text evidence="1">The sequence shown here is derived from an EMBL/GenBank/DDBJ whole genome shotgun (WGS) entry which is preliminary data.</text>
</comment>
<sequence length="186" mass="20937">MFKIFIALFLIAGAVLVFFVRSESYFVEIKSLRKQVSSYNETINTAKKIRSSIDKTLLEYNGVSQENVDKIKKMVPSEDESMELVVQIDDMMRKNGLTLKAINIKDVASQNSSSDSPKNDGKIAESVFLSMNAQGSYESFRSFIKGLEKSLRLIDVVSVSINPGDQNNYSFSIESVSYWQKTGDKK</sequence>
<dbReference type="GO" id="GO:0043107">
    <property type="term" value="P:type IV pilus-dependent motility"/>
    <property type="evidence" value="ECO:0007669"/>
    <property type="project" value="InterPro"/>
</dbReference>
<evidence type="ECO:0000313" key="2">
    <source>
        <dbReference type="Proteomes" id="UP000178646"/>
    </source>
</evidence>
<protein>
    <recommendedName>
        <fullName evidence="3">Pilus assembly protein PilO</fullName>
    </recommendedName>
</protein>
<accession>A0A1G2PN91</accession>
<organism evidence="1 2">
    <name type="scientific">Candidatus Terrybacteria bacterium RIFCSPHIGHO2_02_41_19</name>
    <dbReference type="NCBI Taxonomy" id="1802364"/>
    <lineage>
        <taxon>Bacteria</taxon>
        <taxon>Candidatus Terryibacteriota</taxon>
    </lineage>
</organism>
<dbReference type="AlphaFoldDB" id="A0A1G2PN91"/>
<dbReference type="GO" id="GO:0043683">
    <property type="term" value="P:type IV pilus assembly"/>
    <property type="evidence" value="ECO:0007669"/>
    <property type="project" value="InterPro"/>
</dbReference>
<gene>
    <name evidence="1" type="ORF">A2W59_01040</name>
</gene>
<dbReference type="Gene3D" id="3.30.70.60">
    <property type="match status" value="1"/>
</dbReference>